<name>A0A2N3PJV4_9HELI</name>
<evidence type="ECO:0000313" key="1">
    <source>
        <dbReference type="EMBL" id="PKT81430.1"/>
    </source>
</evidence>
<dbReference type="EMBL" id="MBPK01000022">
    <property type="protein sequence ID" value="PKT81430.1"/>
    <property type="molecule type" value="Genomic_DNA"/>
</dbReference>
<dbReference type="OrthoDB" id="5327906at2"/>
<dbReference type="Gene3D" id="1.10.3350.10">
    <property type="entry name" value="HP0242-like domain"/>
    <property type="match status" value="1"/>
</dbReference>
<reference evidence="1 2" key="1">
    <citation type="submission" date="2016-07" db="EMBL/GenBank/DDBJ databases">
        <title>Detection of Helicobacter winghamensis from caecal content of red fox (Vulpes vulpes).</title>
        <authorList>
            <person name="Zanoni R.G."/>
            <person name="Florio D."/>
            <person name="Caffara M."/>
            <person name="Renzi M."/>
            <person name="Parisi A."/>
            <person name="Pasquali F."/>
            <person name="Manfreda G."/>
        </authorList>
    </citation>
    <scope>NUCLEOTIDE SEQUENCE [LARGE SCALE GENOMIC DNA]</scope>
    <source>
        <strain evidence="1 2">295_13</strain>
    </source>
</reference>
<dbReference type="GeneID" id="97290319"/>
<comment type="caution">
    <text evidence="1">The sequence shown here is derived from an EMBL/GenBank/DDBJ whole genome shotgun (WGS) entry which is preliminary data.</text>
</comment>
<proteinExistence type="predicted"/>
<dbReference type="Pfam" id="PF09442">
    <property type="entry name" value="DUF2018"/>
    <property type="match status" value="1"/>
</dbReference>
<dbReference type="SUPFAM" id="SSF158752">
    <property type="entry name" value="HP0242-like"/>
    <property type="match status" value="1"/>
</dbReference>
<evidence type="ECO:0000313" key="2">
    <source>
        <dbReference type="Proteomes" id="UP000233350"/>
    </source>
</evidence>
<dbReference type="AlphaFoldDB" id="A0A2N3PJV4"/>
<dbReference type="InterPro" id="IPR018563">
    <property type="entry name" value="DUF2018"/>
</dbReference>
<keyword evidence="2" id="KW-1185">Reference proteome</keyword>
<dbReference type="Proteomes" id="UP000233350">
    <property type="component" value="Unassembled WGS sequence"/>
</dbReference>
<organism evidence="1 2">
    <name type="scientific">Helicobacter winghamensis</name>
    <dbReference type="NCBI Taxonomy" id="157268"/>
    <lineage>
        <taxon>Bacteria</taxon>
        <taxon>Pseudomonadati</taxon>
        <taxon>Campylobacterota</taxon>
        <taxon>Epsilonproteobacteria</taxon>
        <taxon>Campylobacterales</taxon>
        <taxon>Helicobacteraceae</taxon>
        <taxon>Helicobacter</taxon>
    </lineage>
</organism>
<evidence type="ECO:0008006" key="3">
    <source>
        <dbReference type="Google" id="ProtNLM"/>
    </source>
</evidence>
<sequence>MDHILEGLPQDKWIDIIFHASRGLATRELTKMLEKQAAMEVLLEKRLGEMWEEELAYIQNSEESADEIHHKTQDLAIISMQEILSQNE</sequence>
<dbReference type="RefSeq" id="WP_006802760.1">
    <property type="nucleotide sequence ID" value="NZ_CABKOI010000020.1"/>
</dbReference>
<protein>
    <recommendedName>
        <fullName evidence="3">DUF2018 family protein</fullName>
    </recommendedName>
</protein>
<accession>A0A2N3PJV4</accession>
<dbReference type="STRING" id="556267.HWAG_01064"/>
<dbReference type="InterPro" id="IPR023126">
    <property type="entry name" value="HP0242-like_sf"/>
</dbReference>
<gene>
    <name evidence="1" type="ORF">BCM31_07130</name>
</gene>